<evidence type="ECO:0000256" key="9">
    <source>
        <dbReference type="ARBA" id="ARBA00023136"/>
    </source>
</evidence>
<feature type="transmembrane region" description="Helical" evidence="10">
    <location>
        <begin position="267"/>
        <end position="288"/>
    </location>
</feature>
<accession>A0A1D7ZWF0</accession>
<dbReference type="InterPro" id="IPR036412">
    <property type="entry name" value="HAD-like_sf"/>
</dbReference>
<dbReference type="Pfam" id="PF08282">
    <property type="entry name" value="Hydrolase_3"/>
    <property type="match status" value="1"/>
</dbReference>
<feature type="transmembrane region" description="Helical" evidence="10">
    <location>
        <begin position="906"/>
        <end position="924"/>
    </location>
</feature>
<dbReference type="InterPro" id="IPR008250">
    <property type="entry name" value="ATPase_P-typ_transduc_dom_A_sf"/>
</dbReference>
<dbReference type="InterPro" id="IPR023299">
    <property type="entry name" value="ATPase_P-typ_cyto_dom_N"/>
</dbReference>
<dbReference type="Pfam" id="PF00122">
    <property type="entry name" value="E1-E2_ATPase"/>
    <property type="match status" value="1"/>
</dbReference>
<dbReference type="NCBIfam" id="TIGR01494">
    <property type="entry name" value="ATPase_P-type"/>
    <property type="match status" value="2"/>
</dbReference>
<dbReference type="SUPFAM" id="SSF81660">
    <property type="entry name" value="Metal cation-transporting ATPase, ATP-binding domain N"/>
    <property type="match status" value="1"/>
</dbReference>
<dbReference type="SUPFAM" id="SSF81653">
    <property type="entry name" value="Calcium ATPase, transduction domain A"/>
    <property type="match status" value="1"/>
</dbReference>
<dbReference type="EMBL" id="CP017151">
    <property type="protein sequence ID" value="AOR74139.1"/>
    <property type="molecule type" value="Genomic_DNA"/>
</dbReference>
<dbReference type="PROSITE" id="PS00154">
    <property type="entry name" value="ATPASE_E1_E2"/>
    <property type="match status" value="1"/>
</dbReference>
<dbReference type="SFLD" id="SFLDG00002">
    <property type="entry name" value="C1.7:_P-type_atpase_like"/>
    <property type="match status" value="1"/>
</dbReference>
<dbReference type="GO" id="GO:0019829">
    <property type="term" value="F:ATPase-coupled monoatomic cation transmembrane transporter activity"/>
    <property type="evidence" value="ECO:0007669"/>
    <property type="project" value="TreeGrafter"/>
</dbReference>
<evidence type="ECO:0000256" key="1">
    <source>
        <dbReference type="ARBA" id="ARBA00004651"/>
    </source>
</evidence>
<dbReference type="SUPFAM" id="SSF81665">
    <property type="entry name" value="Calcium ATPase, transmembrane domain M"/>
    <property type="match status" value="1"/>
</dbReference>
<evidence type="ECO:0000256" key="6">
    <source>
        <dbReference type="ARBA" id="ARBA00022840"/>
    </source>
</evidence>
<dbReference type="Pfam" id="PF00689">
    <property type="entry name" value="Cation_ATPase_C"/>
    <property type="match status" value="1"/>
</dbReference>
<dbReference type="InterPro" id="IPR006068">
    <property type="entry name" value="ATPase_P-typ_cation-transptr_C"/>
</dbReference>
<dbReference type="FunFam" id="3.40.50.1000:FF:000028">
    <property type="entry name" value="Calcium-transporting P-type ATPase, putative"/>
    <property type="match status" value="1"/>
</dbReference>
<reference evidence="12 13" key="1">
    <citation type="submission" date="2016-09" db="EMBL/GenBank/DDBJ databases">
        <title>Genome Sequence of the Lactobacillus fermentum strain NCC2970 (CNCM I-5068).</title>
        <authorList>
            <person name="Barretto C."/>
            <person name="Ngom-Bru C."/>
            <person name="Genevaz A."/>
            <person name="Fournier C."/>
            <person name="Moine D."/>
            <person name="Kassam M."/>
            <person name="Iltis A."/>
            <person name="Sagory-Zalkind P."/>
            <person name="Faucherand G."/>
            <person name="Descombes P."/>
            <person name="Duboux S."/>
        </authorList>
    </citation>
    <scope>NUCLEOTIDE SEQUENCE [LARGE SCALE GENOMIC DNA]</scope>
    <source>
        <strain evidence="12 13">NCC2970</strain>
    </source>
</reference>
<evidence type="ECO:0000256" key="2">
    <source>
        <dbReference type="ARBA" id="ARBA00005675"/>
    </source>
</evidence>
<dbReference type="SFLD" id="SFLDS00003">
    <property type="entry name" value="Haloacid_Dehalogenase"/>
    <property type="match status" value="1"/>
</dbReference>
<evidence type="ECO:0000256" key="4">
    <source>
        <dbReference type="ARBA" id="ARBA00022692"/>
    </source>
</evidence>
<sequence>MLIAPTIKSKGGLKMPTKSLSLEEIAQEDDQTRLLTELQTSRTGLTKDEVTRRQAQDGPNVLKQIKGASWLTKFTQNFTSMMAILLWVAGAIAFVAQLEELGIAIWLVNIINGLFSFWQEYQAGKETDALSKMLPSYSRVVRDGHDQKVLTSDLVVGDIVKLEEGDNVAADIRLLAATQVQVDQSALTGEVNPVNKGAQAIDPTGKNHFEFGDIVFSGTSLVKGNLVGVVVKIGMATDFGKIAELTQQVKEDISPLQKELNTLTKQLSVLAVSIGLIFFLVATLFVHYPLVKSFIFALGMIVAFIPEGLSPTVTLSLAGAVKRMARQNALVKKLASVETLGAASVICSDKTGTLTQNQMTVSSLWTVAKHYQVTGEGYEAKGKVVDGPRQVNEETDADLYELLRGGLLADNARLVPPDDHHPRYTVLGDPTEACLEVVAKKAGLNAHDERQVSPRQRELPFDSERKMMTVIVKADPTHPFNTYTKGAPNQVLKHCTSYLNHGQVLALTDEVRQQIDAANDGYARRGLRVLAVAARTYQGDPSDATIANVETGLTFIGLSVMLDPPRKEVAVAAQLCHRAHIKIIMMTGDYSLTAESIARQIGIVLPDQPVTVITGDQLKTMAKADLKQALAGQIIFARMAPEQKYDVVTTLQEMGEVVAVTGDGVNDAPALKKADIGVAMGLTGTDVAKQAADMILTDDNFASIVAAIKEGRGVYQDIRKFLLYILNSNTPEAVPSLLFLLSGGTIPLALTVMQILSIDLGTDLIPALGLGKEVAEASVMDRPPRSKQEHLITKNLLLKAFTWYGLLSSLLCVAGFFFANAINGHAFPALATSGFDYRQATTMTLAVIIFCQIAAVLNIRYETQSVFNRHFFDNSMIFLGIIFEVVLLLCLTYVPVLQDVFGTVPLGPAQWLFLLCIPLPLILLDEGRKWLIRHH</sequence>
<comment type="subcellular location">
    <subcellularLocation>
        <location evidence="1">Cell membrane</location>
        <topology evidence="1">Multi-pass membrane protein</topology>
    </subcellularLocation>
</comment>
<keyword evidence="9 10" id="KW-0472">Membrane</keyword>
<keyword evidence="4 10" id="KW-0812">Transmembrane</keyword>
<dbReference type="Gene3D" id="1.20.1110.10">
    <property type="entry name" value="Calcium-transporting ATPase, transmembrane domain"/>
    <property type="match status" value="1"/>
</dbReference>
<organism evidence="12 13">
    <name type="scientific">Limosilactobacillus fermentum</name>
    <name type="common">Lactobacillus fermentum</name>
    <dbReference type="NCBI Taxonomy" id="1613"/>
    <lineage>
        <taxon>Bacteria</taxon>
        <taxon>Bacillati</taxon>
        <taxon>Bacillota</taxon>
        <taxon>Bacilli</taxon>
        <taxon>Lactobacillales</taxon>
        <taxon>Lactobacillaceae</taxon>
        <taxon>Limosilactobacillus</taxon>
    </lineage>
</organism>
<evidence type="ECO:0000256" key="8">
    <source>
        <dbReference type="ARBA" id="ARBA00022989"/>
    </source>
</evidence>
<dbReference type="Gene3D" id="2.70.150.10">
    <property type="entry name" value="Calcium-transporting ATPase, cytoplasmic transduction domain A"/>
    <property type="match status" value="1"/>
</dbReference>
<feature type="transmembrane region" description="Helical" evidence="10">
    <location>
        <begin position="796"/>
        <end position="819"/>
    </location>
</feature>
<proteinExistence type="inferred from homology"/>
<dbReference type="PANTHER" id="PTHR43294:SF21">
    <property type="entry name" value="CATION TRANSPORTING ATPASE"/>
    <property type="match status" value="1"/>
</dbReference>
<evidence type="ECO:0000256" key="5">
    <source>
        <dbReference type="ARBA" id="ARBA00022741"/>
    </source>
</evidence>
<dbReference type="GO" id="GO:0005524">
    <property type="term" value="F:ATP binding"/>
    <property type="evidence" value="ECO:0007669"/>
    <property type="project" value="UniProtKB-KW"/>
</dbReference>
<feature type="transmembrane region" description="Helical" evidence="10">
    <location>
        <begin position="101"/>
        <end position="118"/>
    </location>
</feature>
<keyword evidence="3" id="KW-1003">Cell membrane</keyword>
<evidence type="ECO:0000313" key="12">
    <source>
        <dbReference type="EMBL" id="AOR74139.1"/>
    </source>
</evidence>
<feature type="domain" description="Cation-transporting P-type ATPase N-terminal" evidence="11">
    <location>
        <begin position="25"/>
        <end position="98"/>
    </location>
</feature>
<dbReference type="PRINTS" id="PR00120">
    <property type="entry name" value="HATPASE"/>
</dbReference>
<dbReference type="GO" id="GO:1902600">
    <property type="term" value="P:proton transmembrane transport"/>
    <property type="evidence" value="ECO:0007669"/>
    <property type="project" value="TreeGrafter"/>
</dbReference>
<dbReference type="Pfam" id="PF13246">
    <property type="entry name" value="Cation_ATPase"/>
    <property type="match status" value="1"/>
</dbReference>
<dbReference type="InterPro" id="IPR018303">
    <property type="entry name" value="ATPase_P-typ_P_site"/>
</dbReference>
<dbReference type="Gene3D" id="3.40.50.1000">
    <property type="entry name" value="HAD superfamily/HAD-like"/>
    <property type="match status" value="1"/>
</dbReference>
<feature type="transmembrane region" description="Helical" evidence="10">
    <location>
        <begin position="871"/>
        <end position="894"/>
    </location>
</feature>
<evidence type="ECO:0000256" key="3">
    <source>
        <dbReference type="ARBA" id="ARBA00022475"/>
    </source>
</evidence>
<dbReference type="AlphaFoldDB" id="A0A1D7ZWF0"/>
<feature type="transmembrane region" description="Helical" evidence="10">
    <location>
        <begin position="839"/>
        <end position="859"/>
    </location>
</feature>
<dbReference type="InterPro" id="IPR004014">
    <property type="entry name" value="ATPase_P-typ_cation-transptr_N"/>
</dbReference>
<keyword evidence="6" id="KW-0067">ATP-binding</keyword>
<dbReference type="Pfam" id="PF00690">
    <property type="entry name" value="Cation_ATPase_N"/>
    <property type="match status" value="1"/>
</dbReference>
<dbReference type="FunFam" id="3.40.50.1000:FF:000001">
    <property type="entry name" value="Phospholipid-transporting ATPase IC"/>
    <property type="match status" value="1"/>
</dbReference>
<dbReference type="InterPro" id="IPR050510">
    <property type="entry name" value="Cation_transp_ATPase_P-type"/>
</dbReference>
<dbReference type="GO" id="GO:0016887">
    <property type="term" value="F:ATP hydrolysis activity"/>
    <property type="evidence" value="ECO:0007669"/>
    <property type="project" value="InterPro"/>
</dbReference>
<dbReference type="PATRIC" id="fig|1613.112.peg.707"/>
<dbReference type="SMART" id="SM00831">
    <property type="entry name" value="Cation_ATPase_N"/>
    <property type="match status" value="1"/>
</dbReference>
<gene>
    <name evidence="12" type="ORF">LACFE_CDS0673</name>
</gene>
<dbReference type="PRINTS" id="PR00119">
    <property type="entry name" value="CATATPASE"/>
</dbReference>
<dbReference type="Gene3D" id="3.40.1110.10">
    <property type="entry name" value="Calcium-transporting ATPase, cytoplasmic domain N"/>
    <property type="match status" value="1"/>
</dbReference>
<dbReference type="GO" id="GO:0005886">
    <property type="term" value="C:plasma membrane"/>
    <property type="evidence" value="ECO:0007669"/>
    <property type="project" value="UniProtKB-SubCell"/>
</dbReference>
<name>A0A1D7ZWF0_LIMFE</name>
<dbReference type="InterPro" id="IPR023298">
    <property type="entry name" value="ATPase_P-typ_TM_dom_sf"/>
</dbReference>
<dbReference type="InterPro" id="IPR023214">
    <property type="entry name" value="HAD_sf"/>
</dbReference>
<dbReference type="SFLD" id="SFLDF00027">
    <property type="entry name" value="p-type_atpase"/>
    <property type="match status" value="1"/>
</dbReference>
<evidence type="ECO:0000313" key="13">
    <source>
        <dbReference type="Proteomes" id="UP000094714"/>
    </source>
</evidence>
<keyword evidence="5" id="KW-0547">Nucleotide-binding</keyword>
<evidence type="ECO:0000256" key="10">
    <source>
        <dbReference type="SAM" id="Phobius"/>
    </source>
</evidence>
<feature type="transmembrane region" description="Helical" evidence="10">
    <location>
        <begin position="294"/>
        <end position="318"/>
    </location>
</feature>
<feature type="transmembrane region" description="Helical" evidence="10">
    <location>
        <begin position="78"/>
        <end position="95"/>
    </location>
</feature>
<dbReference type="PANTHER" id="PTHR43294">
    <property type="entry name" value="SODIUM/POTASSIUM-TRANSPORTING ATPASE SUBUNIT ALPHA"/>
    <property type="match status" value="1"/>
</dbReference>
<dbReference type="Proteomes" id="UP000094714">
    <property type="component" value="Chromosome"/>
</dbReference>
<evidence type="ECO:0000259" key="11">
    <source>
        <dbReference type="SMART" id="SM00831"/>
    </source>
</evidence>
<dbReference type="InterPro" id="IPR044492">
    <property type="entry name" value="P_typ_ATPase_HD_dom"/>
</dbReference>
<evidence type="ECO:0000256" key="7">
    <source>
        <dbReference type="ARBA" id="ARBA00022967"/>
    </source>
</evidence>
<dbReference type="InterPro" id="IPR001757">
    <property type="entry name" value="P_typ_ATPase"/>
</dbReference>
<comment type="similarity">
    <text evidence="2">Belongs to the cation transport ATPase (P-type) (TC 3.A.3) family. Type IIA subfamily.</text>
</comment>
<dbReference type="SUPFAM" id="SSF56784">
    <property type="entry name" value="HAD-like"/>
    <property type="match status" value="1"/>
</dbReference>
<dbReference type="InterPro" id="IPR059000">
    <property type="entry name" value="ATPase_P-type_domA"/>
</dbReference>
<keyword evidence="8 10" id="KW-1133">Transmembrane helix</keyword>
<keyword evidence="7" id="KW-1278">Translocase</keyword>
<protein>
    <submittedName>
        <fullName evidence="12">Cation-transporting ATPase</fullName>
    </submittedName>
</protein>